<dbReference type="Proteomes" id="UP000595446">
    <property type="component" value="Chromosome"/>
</dbReference>
<evidence type="ECO:0000256" key="1">
    <source>
        <dbReference type="SAM" id="MobiDB-lite"/>
    </source>
</evidence>
<feature type="region of interest" description="Disordered" evidence="1">
    <location>
        <begin position="28"/>
        <end position="66"/>
    </location>
</feature>
<proteinExistence type="predicted"/>
<feature type="chain" id="PRO_5033057124" description="LppP/LprE family lipoprotein" evidence="2">
    <location>
        <begin position="26"/>
        <end position="205"/>
    </location>
</feature>
<evidence type="ECO:0000313" key="3">
    <source>
        <dbReference type="EMBL" id="BCO37687.1"/>
    </source>
</evidence>
<keyword evidence="4" id="KW-1185">Reference proteome</keyword>
<evidence type="ECO:0008006" key="5">
    <source>
        <dbReference type="Google" id="ProtNLM"/>
    </source>
</evidence>
<reference evidence="3 4" key="1">
    <citation type="submission" date="2020-12" db="EMBL/GenBank/DDBJ databases">
        <title>Complete genome sequence of Mycobacterium heckeshornense JCM 15655T, closely related to a pathogenic non-tuberculous mycobacterial species Mycobacterium xenopi.</title>
        <authorList>
            <person name="Yoshida M."/>
            <person name="Fukano H."/>
            <person name="Asakura T."/>
            <person name="Suzuki M."/>
            <person name="Hoshino Y."/>
        </authorList>
    </citation>
    <scope>NUCLEOTIDE SEQUENCE [LARGE SCALE GENOMIC DNA]</scope>
    <source>
        <strain evidence="3 4">JCM 15655</strain>
    </source>
</reference>
<dbReference type="EMBL" id="AP024237">
    <property type="protein sequence ID" value="BCO37687.1"/>
    <property type="molecule type" value="Genomic_DNA"/>
</dbReference>
<evidence type="ECO:0000313" key="4">
    <source>
        <dbReference type="Proteomes" id="UP000595446"/>
    </source>
</evidence>
<name>A0A7R7JJD8_9MYCO</name>
<dbReference type="RefSeq" id="WP_053093973.1">
    <property type="nucleotide sequence ID" value="NZ_AP024237.1"/>
</dbReference>
<keyword evidence="2" id="KW-0732">Signal</keyword>
<organism evidence="3 4">
    <name type="scientific">Mycobacterium heckeshornense</name>
    <dbReference type="NCBI Taxonomy" id="110505"/>
    <lineage>
        <taxon>Bacteria</taxon>
        <taxon>Bacillati</taxon>
        <taxon>Actinomycetota</taxon>
        <taxon>Actinomycetes</taxon>
        <taxon>Mycobacteriales</taxon>
        <taxon>Mycobacteriaceae</taxon>
        <taxon>Mycobacterium</taxon>
    </lineage>
</organism>
<evidence type="ECO:0000256" key="2">
    <source>
        <dbReference type="SAM" id="SignalP"/>
    </source>
</evidence>
<sequence length="205" mass="21833">MVSMRAGVCRWLATTACLIGLTVGAAPAGQAQPDDDVDNVAGAPVSADPLPPSAGDLRGNKPEADLPIPPKSTPFPDAGPILQSYQRQQPSEFFTASNEGVWFSTPLGLNCGIWDRGGFGCAGSIPGAPQGDTHIGWVTGNIVTRYDPLLSFQFPPGRAERMLPPRSYVEYNGTRCATMTDNSTYCAHGPYRFFITPTKTFLSPP</sequence>
<feature type="signal peptide" evidence="2">
    <location>
        <begin position="1"/>
        <end position="25"/>
    </location>
</feature>
<accession>A0A7R7JJD8</accession>
<dbReference type="AlphaFoldDB" id="A0A7R7JJD8"/>
<gene>
    <name evidence="3" type="ORF">MHEC_41200</name>
</gene>
<protein>
    <recommendedName>
        <fullName evidence="5">LppP/LprE family lipoprotein</fullName>
    </recommendedName>
</protein>